<dbReference type="GO" id="GO:0016020">
    <property type="term" value="C:membrane"/>
    <property type="evidence" value="ECO:0007669"/>
    <property type="project" value="TreeGrafter"/>
</dbReference>
<evidence type="ECO:0000256" key="1">
    <source>
        <dbReference type="SAM" id="MobiDB-lite"/>
    </source>
</evidence>
<dbReference type="Pfam" id="PF12722">
    <property type="entry name" value="Hid1"/>
    <property type="match status" value="1"/>
</dbReference>
<accession>A0A177WB54</accession>
<dbReference type="STRING" id="403673.A0A177WB54"/>
<reference evidence="2 3" key="2">
    <citation type="submission" date="2016-05" db="EMBL/GenBank/DDBJ databases">
        <title>Lineage-specific infection strategies underlie the spectrum of fungal disease in amphibians.</title>
        <authorList>
            <person name="Cuomo C.A."/>
            <person name="Farrer R.A."/>
            <person name="James T."/>
            <person name="Longcore J."/>
            <person name="Birren B."/>
        </authorList>
    </citation>
    <scope>NUCLEOTIDE SEQUENCE [LARGE SCALE GENOMIC DNA]</scope>
    <source>
        <strain evidence="2 3">JEL423</strain>
    </source>
</reference>
<dbReference type="PANTHER" id="PTHR21575:SF12">
    <property type="entry name" value="PROTEIN HID1"/>
    <property type="match status" value="1"/>
</dbReference>
<dbReference type="GO" id="GO:0000138">
    <property type="term" value="C:Golgi trans cisterna"/>
    <property type="evidence" value="ECO:0007669"/>
    <property type="project" value="TreeGrafter"/>
</dbReference>
<dbReference type="EMBL" id="DS022300">
    <property type="protein sequence ID" value="OAJ37263.1"/>
    <property type="molecule type" value="Genomic_DNA"/>
</dbReference>
<gene>
    <name evidence="2" type="ORF">BDEG_21308</name>
</gene>
<dbReference type="AlphaFoldDB" id="A0A177WB54"/>
<dbReference type="PANTHER" id="PTHR21575">
    <property type="entry name" value="PROTEIN HID1"/>
    <property type="match status" value="1"/>
</dbReference>
<reference evidence="2 3" key="1">
    <citation type="submission" date="2006-10" db="EMBL/GenBank/DDBJ databases">
        <title>The Genome Sequence of Batrachochytrium dendrobatidis JEL423.</title>
        <authorList>
            <consortium name="The Broad Institute Genome Sequencing Platform"/>
            <person name="Birren B."/>
            <person name="Lander E."/>
            <person name="Galagan J."/>
            <person name="Cuomo C."/>
            <person name="Devon K."/>
            <person name="Jaffe D."/>
            <person name="Butler J."/>
            <person name="Alvarez P."/>
            <person name="Gnerre S."/>
            <person name="Grabherr M."/>
            <person name="Kleber M."/>
            <person name="Mauceli E."/>
            <person name="Brockman W."/>
            <person name="Young S."/>
            <person name="LaButti K."/>
            <person name="Sykes S."/>
            <person name="DeCaprio D."/>
            <person name="Crawford M."/>
            <person name="Koehrsen M."/>
            <person name="Engels R."/>
            <person name="Montgomery P."/>
            <person name="Pearson M."/>
            <person name="Howarth C."/>
            <person name="Larson L."/>
            <person name="White J."/>
            <person name="O'Leary S."/>
            <person name="Kodira C."/>
            <person name="Zeng Q."/>
            <person name="Yandava C."/>
            <person name="Alvarado L."/>
            <person name="Longcore J."/>
            <person name="James T."/>
        </authorList>
    </citation>
    <scope>NUCLEOTIDE SEQUENCE [LARGE SCALE GENOMIC DNA]</scope>
    <source>
        <strain evidence="2 3">JEL423</strain>
    </source>
</reference>
<organism evidence="2 3">
    <name type="scientific">Batrachochytrium dendrobatidis (strain JEL423)</name>
    <dbReference type="NCBI Taxonomy" id="403673"/>
    <lineage>
        <taxon>Eukaryota</taxon>
        <taxon>Fungi</taxon>
        <taxon>Fungi incertae sedis</taxon>
        <taxon>Chytridiomycota</taxon>
        <taxon>Chytridiomycota incertae sedis</taxon>
        <taxon>Chytridiomycetes</taxon>
        <taxon>Rhizophydiales</taxon>
        <taxon>Rhizophydiales incertae sedis</taxon>
        <taxon>Batrachochytrium</taxon>
    </lineage>
</organism>
<evidence type="ECO:0000313" key="3">
    <source>
        <dbReference type="Proteomes" id="UP000077115"/>
    </source>
</evidence>
<dbReference type="eggNOG" id="KOG2226">
    <property type="taxonomic scope" value="Eukaryota"/>
</dbReference>
<feature type="region of interest" description="Disordered" evidence="1">
    <location>
        <begin position="640"/>
        <end position="697"/>
    </location>
</feature>
<feature type="compositionally biased region" description="Polar residues" evidence="1">
    <location>
        <begin position="640"/>
        <end position="658"/>
    </location>
</feature>
<proteinExistence type="predicted"/>
<dbReference type="Proteomes" id="UP000077115">
    <property type="component" value="Unassembled WGS sequence"/>
</dbReference>
<name>A0A177WB54_BATDL</name>
<dbReference type="GO" id="GO:0005797">
    <property type="term" value="C:Golgi medial cisterna"/>
    <property type="evidence" value="ECO:0007669"/>
    <property type="project" value="TreeGrafter"/>
</dbReference>
<dbReference type="VEuPathDB" id="FungiDB:BDEG_21308"/>
<dbReference type="InterPro" id="IPR026705">
    <property type="entry name" value="Hid-1/Ecm30"/>
</dbReference>
<evidence type="ECO:0000313" key="2">
    <source>
        <dbReference type="EMBL" id="OAJ37263.1"/>
    </source>
</evidence>
<feature type="compositionally biased region" description="Basic and acidic residues" evidence="1">
    <location>
        <begin position="670"/>
        <end position="697"/>
    </location>
</feature>
<evidence type="ECO:0008006" key="4">
    <source>
        <dbReference type="Google" id="ProtNLM"/>
    </source>
</evidence>
<sequence>MVSKTAVSFLLRNCQTTQDLSIVIMGAAESKLAFRKNVFALYEHQAIPQDNQAFWDSFLELPDTPENVFNLISPKDVRKIIQEHPENIKMLVQKVSAHILGFSQLTSRPQPKDIKEVLNAVRILTRLLPFIFELDDGGVLESSMFWDNEIKESVPQSTAEAKDGGIPTLGSRLAIAAVQLLFYQKFTLPDLDTDSENVRFSIWLKGVGATDSLPTSRDEIIHRIEVLRLLFTMMSCTLYCKPNQLIENENKWTNVVISKLEKKHALCLLCSLLNTITTYDPIGWAALPYNYLFFGDVQEPFVSICTQTLTALLDYKSWESSTTKHARAESQNSTSGAVSDDQINTAVSSTSATNLAGMSNDFRYYSGKIYKTEDFELISAGLARLLRNPLDAGKAYLPGSTKKISITTELLTLLWVLINTNEGFLRHLVGSAHLLIIMEALLGVCLEVRREPARAGSLRLACFILHILSQERGFGVSLNEPFDMATVGSLSRHFPVFSQGCWGDFLFLSVYVILSTTGPMRPVILSLQEPLLVVLANSSPLVKCLTATTANKLISLFDVFSSPAFLLSKEHNYRLLYYLLDIFNNIIQYQFAGNAQLIYSLVRHKDKINSLYQMSLKSAISEIERMRLADSKRLDGKSQTLTATESTLLQDTETNTPQEPADVIASTETVKNEDPVQDQEKSELSEKAKGKLPDRSEIADKESKVVPVTSTDLPLTEEPTTPVFRSKCGFKPTEEWFHSWRSQLPLLVLLSLSDYLRPRIEQFCVDNGLNDDRKVVEFLSKETVVGVLPQPHLIMMRSFTYSDPMHVWFTSYFWGTVYLKATETMSAETAKICPPIWLGTAIQLFHVRVNASK</sequence>
<dbReference type="OrthoDB" id="432953at2759"/>
<protein>
    <recommendedName>
        <fullName evidence="4">Dymeclin</fullName>
    </recommendedName>
</protein>